<organism evidence="1 2">
    <name type="scientific">Sistotremastrum niveocremeum HHB9708</name>
    <dbReference type="NCBI Taxonomy" id="1314777"/>
    <lineage>
        <taxon>Eukaryota</taxon>
        <taxon>Fungi</taxon>
        <taxon>Dikarya</taxon>
        <taxon>Basidiomycota</taxon>
        <taxon>Agaricomycotina</taxon>
        <taxon>Agaricomycetes</taxon>
        <taxon>Sistotremastrales</taxon>
        <taxon>Sistotremastraceae</taxon>
        <taxon>Sertulicium</taxon>
        <taxon>Sertulicium niveocremeum</taxon>
    </lineage>
</organism>
<sequence>MADMLYRLVIPAYMRDVATPAGERNTQTAETILDILSDFGYSTRRRKTLRCEFKIAGGERRRYSELNFESHYRFCCCIKSTAKAMGGWVDRSDPDLRGLNRVQEGTSVRQRLNEEDIFVSHSQRTLQGIDRTFDGQTDDLEGSADLDQELRDSTSGLQNHFRVSLMRWLDHRES</sequence>
<evidence type="ECO:0000313" key="1">
    <source>
        <dbReference type="EMBL" id="KZS88328.1"/>
    </source>
</evidence>
<gene>
    <name evidence="1" type="ORF">SISNIDRAFT_470319</name>
</gene>
<reference evidence="1 2" key="1">
    <citation type="journal article" date="2016" name="Mol. Biol. Evol.">
        <title>Comparative Genomics of Early-Diverging Mushroom-Forming Fungi Provides Insights into the Origins of Lignocellulose Decay Capabilities.</title>
        <authorList>
            <person name="Nagy L.G."/>
            <person name="Riley R."/>
            <person name="Tritt A."/>
            <person name="Adam C."/>
            <person name="Daum C."/>
            <person name="Floudas D."/>
            <person name="Sun H."/>
            <person name="Yadav J.S."/>
            <person name="Pangilinan J."/>
            <person name="Larsson K.H."/>
            <person name="Matsuura K."/>
            <person name="Barry K."/>
            <person name="Labutti K."/>
            <person name="Kuo R."/>
            <person name="Ohm R.A."/>
            <person name="Bhattacharya S.S."/>
            <person name="Shirouzu T."/>
            <person name="Yoshinaga Y."/>
            <person name="Martin F.M."/>
            <person name="Grigoriev I.V."/>
            <person name="Hibbett D.S."/>
        </authorList>
    </citation>
    <scope>NUCLEOTIDE SEQUENCE [LARGE SCALE GENOMIC DNA]</scope>
    <source>
        <strain evidence="1 2">HHB9708</strain>
    </source>
</reference>
<proteinExistence type="predicted"/>
<accession>A0A164P3P1</accession>
<dbReference type="EMBL" id="KV419438">
    <property type="protein sequence ID" value="KZS88328.1"/>
    <property type="molecule type" value="Genomic_DNA"/>
</dbReference>
<protein>
    <submittedName>
        <fullName evidence="1">Uncharacterized protein</fullName>
    </submittedName>
</protein>
<evidence type="ECO:0000313" key="2">
    <source>
        <dbReference type="Proteomes" id="UP000076722"/>
    </source>
</evidence>
<dbReference type="Proteomes" id="UP000076722">
    <property type="component" value="Unassembled WGS sequence"/>
</dbReference>
<name>A0A164P3P1_9AGAM</name>
<dbReference type="AlphaFoldDB" id="A0A164P3P1"/>
<keyword evidence="2" id="KW-1185">Reference proteome</keyword>